<dbReference type="EMBL" id="EAAA01001205">
    <property type="status" value="NOT_ANNOTATED_CDS"/>
    <property type="molecule type" value="Genomic_DNA"/>
</dbReference>
<name>F6U1D5_CIOIN</name>
<sequence>PGTLLYNVCSEFLKEKQYVPHLLKVSLLRILKVEILLKCESCNTNFSKPCACNGSKRKLHEKPRVELYLKCIVTDGTARAIFHFTNNQPSEFCKFLQFELCEFNDIISLLRSTTTSSFKFDFDIFDGAKSLAPSSCKQDDAVKSFLVSLFETMNTEIKDSVVVVATPRVVHEQKPRKTKAVVPADSAYEVGTVPLDDRGDCSVRALRIKMIHFNCDLVK</sequence>
<reference evidence="1" key="3">
    <citation type="submission" date="2025-08" db="UniProtKB">
        <authorList>
            <consortium name="Ensembl"/>
        </authorList>
    </citation>
    <scope>IDENTIFICATION</scope>
</reference>
<reference evidence="1" key="4">
    <citation type="submission" date="2025-09" db="UniProtKB">
        <authorList>
            <consortium name="Ensembl"/>
        </authorList>
    </citation>
    <scope>IDENTIFICATION</scope>
</reference>
<dbReference type="AlphaFoldDB" id="F6U1D5"/>
<reference evidence="1" key="2">
    <citation type="journal article" date="2008" name="Genome Biol.">
        <title>Improved genome assembly and evidence-based global gene model set for the chordate Ciona intestinalis: new insight into intron and operon populations.</title>
        <authorList>
            <person name="Satou Y."/>
            <person name="Mineta K."/>
            <person name="Ogasawara M."/>
            <person name="Sasakura Y."/>
            <person name="Shoguchi E."/>
            <person name="Ueno K."/>
            <person name="Yamada L."/>
            <person name="Matsumoto J."/>
            <person name="Wasserscheid J."/>
            <person name="Dewar K."/>
            <person name="Wiley G.B."/>
            <person name="Macmil S.L."/>
            <person name="Roe B.A."/>
            <person name="Zeller R.W."/>
            <person name="Hastings K.E."/>
            <person name="Lemaire P."/>
            <person name="Lindquist E."/>
            <person name="Endo T."/>
            <person name="Hotta K."/>
            <person name="Inaba K."/>
        </authorList>
    </citation>
    <scope>NUCLEOTIDE SEQUENCE [LARGE SCALE GENOMIC DNA]</scope>
    <source>
        <strain evidence="1">wild type</strain>
    </source>
</reference>
<proteinExistence type="predicted"/>
<reference evidence="2" key="1">
    <citation type="journal article" date="2002" name="Science">
        <title>The draft genome of Ciona intestinalis: insights into chordate and vertebrate origins.</title>
        <authorList>
            <person name="Dehal P."/>
            <person name="Satou Y."/>
            <person name="Campbell R.K."/>
            <person name="Chapman J."/>
            <person name="Degnan B."/>
            <person name="De Tomaso A."/>
            <person name="Davidson B."/>
            <person name="Di Gregorio A."/>
            <person name="Gelpke M."/>
            <person name="Goodstein D.M."/>
            <person name="Harafuji N."/>
            <person name="Hastings K.E."/>
            <person name="Ho I."/>
            <person name="Hotta K."/>
            <person name="Huang W."/>
            <person name="Kawashima T."/>
            <person name="Lemaire P."/>
            <person name="Martinez D."/>
            <person name="Meinertzhagen I.A."/>
            <person name="Necula S."/>
            <person name="Nonaka M."/>
            <person name="Putnam N."/>
            <person name="Rash S."/>
            <person name="Saiga H."/>
            <person name="Satake M."/>
            <person name="Terry A."/>
            <person name="Yamada L."/>
            <person name="Wang H.G."/>
            <person name="Awazu S."/>
            <person name="Azumi K."/>
            <person name="Boore J."/>
            <person name="Branno M."/>
            <person name="Chin-Bow S."/>
            <person name="DeSantis R."/>
            <person name="Doyle S."/>
            <person name="Francino P."/>
            <person name="Keys D.N."/>
            <person name="Haga S."/>
            <person name="Hayashi H."/>
            <person name="Hino K."/>
            <person name="Imai K.S."/>
            <person name="Inaba K."/>
            <person name="Kano S."/>
            <person name="Kobayashi K."/>
            <person name="Kobayashi M."/>
            <person name="Lee B.I."/>
            <person name="Makabe K.W."/>
            <person name="Manohar C."/>
            <person name="Matassi G."/>
            <person name="Medina M."/>
            <person name="Mochizuki Y."/>
            <person name="Mount S."/>
            <person name="Morishita T."/>
            <person name="Miura S."/>
            <person name="Nakayama A."/>
            <person name="Nishizaka S."/>
            <person name="Nomoto H."/>
            <person name="Ohta F."/>
            <person name="Oishi K."/>
            <person name="Rigoutsos I."/>
            <person name="Sano M."/>
            <person name="Sasaki A."/>
            <person name="Sasakura Y."/>
            <person name="Shoguchi E."/>
            <person name="Shin-i T."/>
            <person name="Spagnuolo A."/>
            <person name="Stainier D."/>
            <person name="Suzuki M.M."/>
            <person name="Tassy O."/>
            <person name="Takatori N."/>
            <person name="Tokuoka M."/>
            <person name="Yagi K."/>
            <person name="Yoshizaki F."/>
            <person name="Wada S."/>
            <person name="Zhang C."/>
            <person name="Hyatt P.D."/>
            <person name="Larimer F."/>
            <person name="Detter C."/>
            <person name="Doggett N."/>
            <person name="Glavina T."/>
            <person name="Hawkins T."/>
            <person name="Richardson P."/>
            <person name="Lucas S."/>
            <person name="Kohara Y."/>
            <person name="Levine M."/>
            <person name="Satoh N."/>
            <person name="Rokhsar D.S."/>
        </authorList>
    </citation>
    <scope>NUCLEOTIDE SEQUENCE [LARGE SCALE GENOMIC DNA]</scope>
</reference>
<accession>F6U1D5</accession>
<organism evidence="1 2">
    <name type="scientific">Ciona intestinalis</name>
    <name type="common">Transparent sea squirt</name>
    <name type="synonym">Ascidia intestinalis</name>
    <dbReference type="NCBI Taxonomy" id="7719"/>
    <lineage>
        <taxon>Eukaryota</taxon>
        <taxon>Metazoa</taxon>
        <taxon>Chordata</taxon>
        <taxon>Tunicata</taxon>
        <taxon>Ascidiacea</taxon>
        <taxon>Phlebobranchia</taxon>
        <taxon>Cionidae</taxon>
        <taxon>Ciona</taxon>
    </lineage>
</organism>
<protein>
    <submittedName>
        <fullName evidence="1">Uncharacterized protein</fullName>
    </submittedName>
</protein>
<keyword evidence="2" id="KW-1185">Reference proteome</keyword>
<dbReference type="Proteomes" id="UP000008144">
    <property type="component" value="Chromosome 14"/>
</dbReference>
<dbReference type="InParanoid" id="F6U1D5"/>
<dbReference type="Ensembl" id="ENSCINT00000001640.3">
    <property type="protein sequence ID" value="ENSCINP00000001640.3"/>
    <property type="gene ID" value="ENSCING00000000901.3"/>
</dbReference>
<evidence type="ECO:0000313" key="1">
    <source>
        <dbReference type="Ensembl" id="ENSCINP00000001640.3"/>
    </source>
</evidence>
<evidence type="ECO:0000313" key="2">
    <source>
        <dbReference type="Proteomes" id="UP000008144"/>
    </source>
</evidence>
<dbReference type="EMBL" id="EAAA01001204">
    <property type="status" value="NOT_ANNOTATED_CDS"/>
    <property type="molecule type" value="Genomic_DNA"/>
</dbReference>
<dbReference type="HOGENOM" id="CLU_1264073_0_0_1"/>